<name>A0A101JB41_9ACTN</name>
<dbReference type="EMBL" id="LLZH01000331">
    <property type="protein sequence ID" value="KUL23504.1"/>
    <property type="molecule type" value="Genomic_DNA"/>
</dbReference>
<dbReference type="OrthoDB" id="3288179at2"/>
<comment type="similarity">
    <text evidence="1">Belongs to the universal stress protein A family.</text>
</comment>
<evidence type="ECO:0000313" key="4">
    <source>
        <dbReference type="Proteomes" id="UP000053244"/>
    </source>
</evidence>
<protein>
    <recommendedName>
        <fullName evidence="2">UspA domain-containing protein</fullName>
    </recommendedName>
</protein>
<gene>
    <name evidence="3" type="ORF">ADL15_45870</name>
</gene>
<dbReference type="InterPro" id="IPR014729">
    <property type="entry name" value="Rossmann-like_a/b/a_fold"/>
</dbReference>
<evidence type="ECO:0000313" key="3">
    <source>
        <dbReference type="EMBL" id="KUL23504.1"/>
    </source>
</evidence>
<comment type="caution">
    <text evidence="3">The sequence shown here is derived from an EMBL/GenBank/DDBJ whole genome shotgun (WGS) entry which is preliminary data.</text>
</comment>
<dbReference type="RefSeq" id="WP_067706130.1">
    <property type="nucleotide sequence ID" value="NZ_LLZH01000331.1"/>
</dbReference>
<feature type="domain" description="UspA" evidence="2">
    <location>
        <begin position="11"/>
        <end position="141"/>
    </location>
</feature>
<dbReference type="Proteomes" id="UP000053244">
    <property type="component" value="Unassembled WGS sequence"/>
</dbReference>
<dbReference type="AlphaFoldDB" id="A0A101JB41"/>
<dbReference type="Gene3D" id="3.40.50.620">
    <property type="entry name" value="HUPs"/>
    <property type="match status" value="2"/>
</dbReference>
<organism evidence="3 4">
    <name type="scientific">Actinoplanes awajinensis subsp. mycoplanecinus</name>
    <dbReference type="NCBI Taxonomy" id="135947"/>
    <lineage>
        <taxon>Bacteria</taxon>
        <taxon>Bacillati</taxon>
        <taxon>Actinomycetota</taxon>
        <taxon>Actinomycetes</taxon>
        <taxon>Micromonosporales</taxon>
        <taxon>Micromonosporaceae</taxon>
        <taxon>Actinoplanes</taxon>
    </lineage>
</organism>
<evidence type="ECO:0000259" key="2">
    <source>
        <dbReference type="Pfam" id="PF00582"/>
    </source>
</evidence>
<feature type="domain" description="UspA" evidence="2">
    <location>
        <begin position="151"/>
        <end position="287"/>
    </location>
</feature>
<sequence length="307" mass="32359">MEKAFASSDHRTVAVGVDGTPACPATVEVAVAEAVRRSARLLIVHAWPGHYHGPFRGQGPHRGVAQGSRLLTFAAEHAASVDPGLVVETELRPGLPGEALADCCRDAGLLVVGHRNGQINRADWGSTARLLARGCPCPLLVHRGRADPRGPVVVGVSGRPAEPALGYAFAQAARSGADLVVVHAWRQPPDRAERHPFPVARADPQRAAMAEALAGALAEWSWQLPQVPVTSMIVPDLDVPYTLQRASRRSRLLVAGTGGRGRLSELIGEQGCRVGSHQGLCPVLLVPPDWPVETPTAPHTAGARVCG</sequence>
<dbReference type="SUPFAM" id="SSF52402">
    <property type="entry name" value="Adenine nucleotide alpha hydrolases-like"/>
    <property type="match status" value="2"/>
</dbReference>
<proteinExistence type="inferred from homology"/>
<reference evidence="3 4" key="1">
    <citation type="submission" date="2015-10" db="EMBL/GenBank/DDBJ databases">
        <authorList>
            <person name="Gilbert D.G."/>
        </authorList>
    </citation>
    <scope>NUCLEOTIDE SEQUENCE [LARGE SCALE GENOMIC DNA]</scope>
    <source>
        <strain evidence="3 4">NRRL B-16712</strain>
    </source>
</reference>
<dbReference type="PANTHER" id="PTHR46268">
    <property type="entry name" value="STRESS RESPONSE PROTEIN NHAX"/>
    <property type="match status" value="1"/>
</dbReference>
<dbReference type="PANTHER" id="PTHR46268:SF6">
    <property type="entry name" value="UNIVERSAL STRESS PROTEIN UP12"/>
    <property type="match status" value="1"/>
</dbReference>
<dbReference type="InterPro" id="IPR006016">
    <property type="entry name" value="UspA"/>
</dbReference>
<accession>A0A101JB41</accession>
<keyword evidence="4" id="KW-1185">Reference proteome</keyword>
<evidence type="ECO:0000256" key="1">
    <source>
        <dbReference type="ARBA" id="ARBA00008791"/>
    </source>
</evidence>
<dbReference type="Pfam" id="PF00582">
    <property type="entry name" value="Usp"/>
    <property type="match status" value="2"/>
</dbReference>